<dbReference type="Pfam" id="PF00166">
    <property type="entry name" value="Cpn10"/>
    <property type="match status" value="1"/>
</dbReference>
<dbReference type="PANTHER" id="PTHR10772">
    <property type="entry name" value="10 KDA HEAT SHOCK PROTEIN"/>
    <property type="match status" value="1"/>
</dbReference>
<dbReference type="SUPFAM" id="SSF50129">
    <property type="entry name" value="GroES-like"/>
    <property type="match status" value="1"/>
</dbReference>
<evidence type="ECO:0000313" key="5">
    <source>
        <dbReference type="EMBL" id="PCI78180.1"/>
    </source>
</evidence>
<protein>
    <recommendedName>
        <fullName evidence="3">Co-chaperonin GroES</fullName>
    </recommendedName>
    <alternativeName>
        <fullName evidence="3">10 kDa chaperonin</fullName>
    </alternativeName>
    <alternativeName>
        <fullName evidence="3">Chaperonin-10</fullName>
        <shortName evidence="3">Cpn10</shortName>
    </alternativeName>
</protein>
<keyword evidence="3" id="KW-0963">Cytoplasm</keyword>
<comment type="similarity">
    <text evidence="1 3 4">Belongs to the GroES chaperonin family.</text>
</comment>
<reference evidence="6" key="1">
    <citation type="submission" date="2017-08" db="EMBL/GenBank/DDBJ databases">
        <title>A dynamic microbial community with high functional redundancy inhabits the cold, oxic subseafloor aquifer.</title>
        <authorList>
            <person name="Tully B.J."/>
            <person name="Wheat C.G."/>
            <person name="Glazer B.T."/>
            <person name="Huber J.A."/>
        </authorList>
    </citation>
    <scope>NUCLEOTIDE SEQUENCE [LARGE SCALE GENOMIC DNA]</scope>
</reference>
<dbReference type="GO" id="GO:0051087">
    <property type="term" value="F:protein-folding chaperone binding"/>
    <property type="evidence" value="ECO:0007669"/>
    <property type="project" value="TreeGrafter"/>
</dbReference>
<dbReference type="NCBIfam" id="NF001533">
    <property type="entry name" value="PRK00364.2-4"/>
    <property type="match status" value="1"/>
</dbReference>
<evidence type="ECO:0000256" key="2">
    <source>
        <dbReference type="ARBA" id="ARBA00023186"/>
    </source>
</evidence>
<organism evidence="5 6">
    <name type="scientific">Aerophobetes bacterium</name>
    <dbReference type="NCBI Taxonomy" id="2030807"/>
    <lineage>
        <taxon>Bacteria</taxon>
        <taxon>Candidatus Aerophobota</taxon>
    </lineage>
</organism>
<comment type="subcellular location">
    <subcellularLocation>
        <location evidence="3">Cytoplasm</location>
    </subcellularLocation>
</comment>
<dbReference type="Proteomes" id="UP000218775">
    <property type="component" value="Unassembled WGS sequence"/>
</dbReference>
<dbReference type="InterPro" id="IPR020818">
    <property type="entry name" value="Chaperonin_GroES"/>
</dbReference>
<dbReference type="NCBIfam" id="NF001531">
    <property type="entry name" value="PRK00364.2-2"/>
    <property type="match status" value="1"/>
</dbReference>
<evidence type="ECO:0000256" key="1">
    <source>
        <dbReference type="ARBA" id="ARBA00006975"/>
    </source>
</evidence>
<comment type="caution">
    <text evidence="5">The sequence shown here is derived from an EMBL/GenBank/DDBJ whole genome shotgun (WGS) entry which is preliminary data.</text>
</comment>
<dbReference type="Gene3D" id="2.30.33.40">
    <property type="entry name" value="GroES chaperonin"/>
    <property type="match status" value="1"/>
</dbReference>
<evidence type="ECO:0000313" key="6">
    <source>
        <dbReference type="Proteomes" id="UP000218775"/>
    </source>
</evidence>
<dbReference type="EMBL" id="NVUK01000008">
    <property type="protein sequence ID" value="PCI78180.1"/>
    <property type="molecule type" value="Genomic_DNA"/>
</dbReference>
<dbReference type="GO" id="GO:0044183">
    <property type="term" value="F:protein folding chaperone"/>
    <property type="evidence" value="ECO:0007669"/>
    <property type="project" value="InterPro"/>
</dbReference>
<gene>
    <name evidence="3" type="primary">groES</name>
    <name evidence="3" type="synonym">groS</name>
    <name evidence="5" type="ORF">COB21_01555</name>
</gene>
<comment type="function">
    <text evidence="3 4">Together with the chaperonin GroEL, plays an essential role in assisting protein folding. The GroEL-GroES system forms a nano-cage that allows encapsulation of the non-native substrate proteins and provides a physical environment optimized to promote and accelerate protein folding. GroES binds to the apical surface of the GroEL ring, thereby capping the opening of the GroEL channel.</text>
</comment>
<proteinExistence type="inferred from homology"/>
<evidence type="ECO:0000256" key="4">
    <source>
        <dbReference type="RuleBase" id="RU000535"/>
    </source>
</evidence>
<dbReference type="CDD" id="cd00320">
    <property type="entry name" value="cpn10"/>
    <property type="match status" value="1"/>
</dbReference>
<dbReference type="FunFam" id="2.30.33.40:FF:000007">
    <property type="entry name" value="10 kDa chaperonin"/>
    <property type="match status" value="1"/>
</dbReference>
<dbReference type="PANTHER" id="PTHR10772:SF63">
    <property type="entry name" value="20 KDA CHAPERONIN, CHLOROPLASTIC"/>
    <property type="match status" value="1"/>
</dbReference>
<accession>A0A2A4X6I5</accession>
<dbReference type="AlphaFoldDB" id="A0A2A4X6I5"/>
<dbReference type="GO" id="GO:0051082">
    <property type="term" value="F:unfolded protein binding"/>
    <property type="evidence" value="ECO:0007669"/>
    <property type="project" value="TreeGrafter"/>
</dbReference>
<evidence type="ECO:0000256" key="3">
    <source>
        <dbReference type="HAMAP-Rule" id="MF_00580"/>
    </source>
</evidence>
<dbReference type="GO" id="GO:0005737">
    <property type="term" value="C:cytoplasm"/>
    <property type="evidence" value="ECO:0007669"/>
    <property type="project" value="UniProtKB-SubCell"/>
</dbReference>
<comment type="subunit">
    <text evidence="3">Heptamer of 7 subunits arranged in a ring. Interacts with the chaperonin GroEL.</text>
</comment>
<dbReference type="InterPro" id="IPR011032">
    <property type="entry name" value="GroES-like_sf"/>
</dbReference>
<dbReference type="HAMAP" id="MF_00580">
    <property type="entry name" value="CH10"/>
    <property type="match status" value="1"/>
</dbReference>
<dbReference type="PRINTS" id="PR00297">
    <property type="entry name" value="CHAPERONIN10"/>
</dbReference>
<sequence length="104" mass="11494">MAAQTLSKKTLKPLGSRVLVKRLEQEDTLKGGIILPDSAKKKQEIARVIAVGEGDFSKDGKRIPMPVEVGQKVLMDKYGGQEVTIEDEEFMVLRADDIIAIIEQ</sequence>
<dbReference type="SMART" id="SM00883">
    <property type="entry name" value="Cpn10"/>
    <property type="match status" value="1"/>
</dbReference>
<dbReference type="GO" id="GO:0005524">
    <property type="term" value="F:ATP binding"/>
    <property type="evidence" value="ECO:0007669"/>
    <property type="project" value="InterPro"/>
</dbReference>
<dbReference type="GO" id="GO:0046872">
    <property type="term" value="F:metal ion binding"/>
    <property type="evidence" value="ECO:0007669"/>
    <property type="project" value="TreeGrafter"/>
</dbReference>
<dbReference type="InterPro" id="IPR037124">
    <property type="entry name" value="Chaperonin_GroES_sf"/>
</dbReference>
<keyword evidence="2 3" id="KW-0143">Chaperone</keyword>
<name>A0A2A4X6I5_UNCAE</name>